<dbReference type="AlphaFoldDB" id="A0A5J4YPY0"/>
<dbReference type="EMBL" id="VRMN01000008">
    <property type="protein sequence ID" value="KAA8492793.1"/>
    <property type="molecule type" value="Genomic_DNA"/>
</dbReference>
<dbReference type="Pfam" id="PF04577">
    <property type="entry name" value="Glyco_transf_61"/>
    <property type="match status" value="1"/>
</dbReference>
<proteinExistence type="predicted"/>
<sequence length="516" mass="58627">MRRIALEAILFLVFGVLAWNLPTYVFRALSAPTLSTIIAPKTSGYASAFDWVSRTGLLQDGRSGFRLHARLGGNVSASYTDHIRRWGPIVLNRCQSWMPRNWAPCLYEEHPGFYGEQLLFPDFQLTLPHFTRDTQQHRADWVANAKMSPRIWWAHADVQWASGLVLYRGFWFAQNLVFLNGRTPPELQQAANRRQFDGPRAERASCFVSNQQDHDMFWSPYQTSAPRGGADEAKERENRVAHLIVAHTADFDSWQHFTDHVAHILIQNWHLRANRRVRAMLMGAPRQTHRIALDEKGSQRNQTNTSAVSELATRLGFPANLRVFPQAGVVARELVYSCRSVDVHPFFVWRFRELAMSASERDPPSEPRQTVVYFSRAAVNTRRVLNEASEVLPALRRVLEERGRNETLVVIKDPLSLTAGIALMRRAACVIGPHGGALYWIRYGVPGATTCVIELIPLSRFRIMFWETATILGMSYYALTFHSEGSRHALSVSIPDLLTTVSHALDARLAALYRRA</sequence>
<evidence type="ECO:0000313" key="2">
    <source>
        <dbReference type="EMBL" id="KAA8492793.1"/>
    </source>
</evidence>
<dbReference type="Proteomes" id="UP000324585">
    <property type="component" value="Unassembled WGS sequence"/>
</dbReference>
<reference evidence="3" key="1">
    <citation type="journal article" date="2019" name="Nat. Commun.">
        <title>Expansion of phycobilisome linker gene families in mesophilic red algae.</title>
        <authorList>
            <person name="Lee J."/>
            <person name="Kim D."/>
            <person name="Bhattacharya D."/>
            <person name="Yoon H.S."/>
        </authorList>
    </citation>
    <scope>NUCLEOTIDE SEQUENCE [LARGE SCALE GENOMIC DNA]</scope>
    <source>
        <strain evidence="3">CCMP 1328</strain>
    </source>
</reference>
<protein>
    <recommendedName>
        <fullName evidence="1">Glycosyltransferase 61 catalytic domain-containing protein</fullName>
    </recommendedName>
</protein>
<dbReference type="InterPro" id="IPR049625">
    <property type="entry name" value="Glyco_transf_61_cat"/>
</dbReference>
<feature type="domain" description="Glycosyltransferase 61 catalytic" evidence="1">
    <location>
        <begin position="254"/>
        <end position="447"/>
    </location>
</feature>
<evidence type="ECO:0000313" key="3">
    <source>
        <dbReference type="Proteomes" id="UP000324585"/>
    </source>
</evidence>
<evidence type="ECO:0000259" key="1">
    <source>
        <dbReference type="Pfam" id="PF04577"/>
    </source>
</evidence>
<accession>A0A5J4YPY0</accession>
<organism evidence="2 3">
    <name type="scientific">Porphyridium purpureum</name>
    <name type="common">Red alga</name>
    <name type="synonym">Porphyridium cruentum</name>
    <dbReference type="NCBI Taxonomy" id="35688"/>
    <lineage>
        <taxon>Eukaryota</taxon>
        <taxon>Rhodophyta</taxon>
        <taxon>Bangiophyceae</taxon>
        <taxon>Porphyridiales</taxon>
        <taxon>Porphyridiaceae</taxon>
        <taxon>Porphyridium</taxon>
    </lineage>
</organism>
<comment type="caution">
    <text evidence="2">The sequence shown here is derived from an EMBL/GenBank/DDBJ whole genome shotgun (WGS) entry which is preliminary data.</text>
</comment>
<dbReference type="GO" id="GO:0016757">
    <property type="term" value="F:glycosyltransferase activity"/>
    <property type="evidence" value="ECO:0007669"/>
    <property type="project" value="InterPro"/>
</dbReference>
<keyword evidence="3" id="KW-1185">Reference proteome</keyword>
<name>A0A5J4YPY0_PORPP</name>
<gene>
    <name evidence="2" type="ORF">FVE85_9065</name>
</gene>
<dbReference type="OrthoDB" id="529273at2759"/>